<keyword evidence="13" id="KW-0175">Coiled coil</keyword>
<evidence type="ECO:0000256" key="6">
    <source>
        <dbReference type="ARBA" id="ARBA00022692"/>
    </source>
</evidence>
<dbReference type="Pfam" id="PF00512">
    <property type="entry name" value="HisKA"/>
    <property type="match status" value="1"/>
</dbReference>
<proteinExistence type="predicted"/>
<keyword evidence="9" id="KW-0067">ATP-binding</keyword>
<dbReference type="PROSITE" id="PS50109">
    <property type="entry name" value="HIS_KIN"/>
    <property type="match status" value="1"/>
</dbReference>
<dbReference type="InterPro" id="IPR005467">
    <property type="entry name" value="His_kinase_dom"/>
</dbReference>
<comment type="catalytic activity">
    <reaction evidence="1">
        <text>ATP + protein L-histidine = ADP + protein N-phospho-L-histidine.</text>
        <dbReference type="EC" id="2.7.13.3"/>
    </reaction>
</comment>
<dbReference type="InterPro" id="IPR003661">
    <property type="entry name" value="HisK_dim/P_dom"/>
</dbReference>
<feature type="transmembrane region" description="Helical" evidence="14">
    <location>
        <begin position="6"/>
        <end position="26"/>
    </location>
</feature>
<evidence type="ECO:0000256" key="5">
    <source>
        <dbReference type="ARBA" id="ARBA00022679"/>
    </source>
</evidence>
<gene>
    <name evidence="16" type="ORF">GCM10011391_35640</name>
</gene>
<sequence>MEVNQYLSVLLIAITCCQLYIAYLAWKKRQFPTAYSLFLGMCAGAFYSFGYAFEIVSSDLAEIEFWLRIEYIGISFGTLFWFIMVLHYTGYSAALRKWGVALLSLIPIVTLISHYTNPWHHLFYKKIALSYATGFPLASITPGPFYFLHVIYSYGLIFMGMFFLMRMYHKTSKHMKNQVATIALGSAGIYGLTLLYLLGILKSPIDLSPFGFLFTGVLFIWGIYQYNMLKLVPYALQKVFDSMQDAVIVLDLDLCISSVNQSAQRLFPTLQNKGMLGRQVADVLSEHKALLEVIHQGVPWETDIQLISGRESRYYHLSITDVENGWNHSIGKMLLLNDMTATVQNEQRLLANAKQLGELNTFKDNLFRIIAHDIRDPLSILMNLMEILREELEQNEGAGQDIAQEMEQQIQNTFTLVENLLDWFRSHQDSITFNPLSWNLAKVVQKNVDFFQLQSTRKQLNISCNIPADLFVYADKEMLELIIRNLLSNAIKFTDYKGHIYLNANKEEDKVIVSVQDTGEGIPPNQSRTLLKDDRQKYPTASKGTAGERGIGIGLTLCQQFVQINGGDMWFESKRHQGSTFYFSTPAVEA</sequence>
<dbReference type="GO" id="GO:0005524">
    <property type="term" value="F:ATP binding"/>
    <property type="evidence" value="ECO:0007669"/>
    <property type="project" value="UniProtKB-KW"/>
</dbReference>
<dbReference type="SUPFAM" id="SSF55874">
    <property type="entry name" value="ATPase domain of HSP90 chaperone/DNA topoisomerase II/histidine kinase"/>
    <property type="match status" value="1"/>
</dbReference>
<evidence type="ECO:0000256" key="14">
    <source>
        <dbReference type="SAM" id="Phobius"/>
    </source>
</evidence>
<dbReference type="InterPro" id="IPR000014">
    <property type="entry name" value="PAS"/>
</dbReference>
<keyword evidence="7" id="KW-0547">Nucleotide-binding</keyword>
<feature type="domain" description="Histidine kinase" evidence="15">
    <location>
        <begin position="369"/>
        <end position="589"/>
    </location>
</feature>
<dbReference type="GO" id="GO:0000156">
    <property type="term" value="F:phosphorelay response regulator activity"/>
    <property type="evidence" value="ECO:0007669"/>
    <property type="project" value="TreeGrafter"/>
</dbReference>
<dbReference type="Proteomes" id="UP000628775">
    <property type="component" value="Unassembled WGS sequence"/>
</dbReference>
<dbReference type="PANTHER" id="PTHR42878">
    <property type="entry name" value="TWO-COMPONENT HISTIDINE KINASE"/>
    <property type="match status" value="1"/>
</dbReference>
<dbReference type="Gene3D" id="1.10.287.130">
    <property type="match status" value="1"/>
</dbReference>
<evidence type="ECO:0000256" key="8">
    <source>
        <dbReference type="ARBA" id="ARBA00022777"/>
    </source>
</evidence>
<keyword evidence="12 14" id="KW-0472">Membrane</keyword>
<comment type="caution">
    <text evidence="16">The sequence shown here is derived from an EMBL/GenBank/DDBJ whole genome shotgun (WGS) entry which is preliminary data.</text>
</comment>
<dbReference type="Pfam" id="PF00989">
    <property type="entry name" value="PAS"/>
    <property type="match status" value="1"/>
</dbReference>
<evidence type="ECO:0000256" key="2">
    <source>
        <dbReference type="ARBA" id="ARBA00004141"/>
    </source>
</evidence>
<keyword evidence="10 14" id="KW-1133">Transmembrane helix</keyword>
<dbReference type="InterPro" id="IPR004358">
    <property type="entry name" value="Sig_transdc_His_kin-like_C"/>
</dbReference>
<feature type="transmembrane region" description="Helical" evidence="14">
    <location>
        <begin position="65"/>
        <end position="86"/>
    </location>
</feature>
<evidence type="ECO:0000256" key="10">
    <source>
        <dbReference type="ARBA" id="ARBA00022989"/>
    </source>
</evidence>
<evidence type="ECO:0000256" key="3">
    <source>
        <dbReference type="ARBA" id="ARBA00012438"/>
    </source>
</evidence>
<dbReference type="InterPro" id="IPR031621">
    <property type="entry name" value="HisKA_7TM"/>
</dbReference>
<comment type="subcellular location">
    <subcellularLocation>
        <location evidence="2">Membrane</location>
        <topology evidence="2">Multi-pass membrane protein</topology>
    </subcellularLocation>
</comment>
<protein>
    <recommendedName>
        <fullName evidence="3">histidine kinase</fullName>
        <ecNumber evidence="3">2.7.13.3</ecNumber>
    </recommendedName>
</protein>
<dbReference type="InterPro" id="IPR035965">
    <property type="entry name" value="PAS-like_dom_sf"/>
</dbReference>
<reference evidence="16" key="1">
    <citation type="journal article" date="2014" name="Int. J. Syst. Evol. Microbiol.">
        <title>Complete genome sequence of Corynebacterium casei LMG S-19264T (=DSM 44701T), isolated from a smear-ripened cheese.</title>
        <authorList>
            <consortium name="US DOE Joint Genome Institute (JGI-PGF)"/>
            <person name="Walter F."/>
            <person name="Albersmeier A."/>
            <person name="Kalinowski J."/>
            <person name="Ruckert C."/>
        </authorList>
    </citation>
    <scope>NUCLEOTIDE SEQUENCE</scope>
    <source>
        <strain evidence="16">CGMCC 1.15371</strain>
    </source>
</reference>
<evidence type="ECO:0000256" key="9">
    <source>
        <dbReference type="ARBA" id="ARBA00022840"/>
    </source>
</evidence>
<dbReference type="SUPFAM" id="SSF55785">
    <property type="entry name" value="PYP-like sensor domain (PAS domain)"/>
    <property type="match status" value="1"/>
</dbReference>
<feature type="transmembrane region" description="Helical" evidence="14">
    <location>
        <begin position="179"/>
        <end position="201"/>
    </location>
</feature>
<dbReference type="InterPro" id="IPR036097">
    <property type="entry name" value="HisK_dim/P_sf"/>
</dbReference>
<feature type="transmembrane region" description="Helical" evidence="14">
    <location>
        <begin position="98"/>
        <end position="116"/>
    </location>
</feature>
<feature type="transmembrane region" description="Helical" evidence="14">
    <location>
        <begin position="207"/>
        <end position="224"/>
    </location>
</feature>
<dbReference type="Pfam" id="PF02518">
    <property type="entry name" value="HATPase_c"/>
    <property type="match status" value="1"/>
</dbReference>
<dbReference type="PANTHER" id="PTHR42878:SF7">
    <property type="entry name" value="SENSOR HISTIDINE KINASE GLRK"/>
    <property type="match status" value="1"/>
</dbReference>
<feature type="coiled-coil region" evidence="13">
    <location>
        <begin position="336"/>
        <end position="398"/>
    </location>
</feature>
<dbReference type="InterPro" id="IPR003594">
    <property type="entry name" value="HATPase_dom"/>
</dbReference>
<dbReference type="GO" id="GO:0016020">
    <property type="term" value="C:membrane"/>
    <property type="evidence" value="ECO:0007669"/>
    <property type="project" value="UniProtKB-SubCell"/>
</dbReference>
<keyword evidence="17" id="KW-1185">Reference proteome</keyword>
<dbReference type="SMART" id="SM00091">
    <property type="entry name" value="PAS"/>
    <property type="match status" value="1"/>
</dbReference>
<dbReference type="GO" id="GO:0006355">
    <property type="term" value="P:regulation of DNA-templated transcription"/>
    <property type="evidence" value="ECO:0007669"/>
    <property type="project" value="InterPro"/>
</dbReference>
<organism evidence="16 17">
    <name type="scientific">Pullulanibacillus camelliae</name>
    <dbReference type="NCBI Taxonomy" id="1707096"/>
    <lineage>
        <taxon>Bacteria</taxon>
        <taxon>Bacillati</taxon>
        <taxon>Bacillota</taxon>
        <taxon>Bacilli</taxon>
        <taxon>Bacillales</taxon>
        <taxon>Sporolactobacillaceae</taxon>
        <taxon>Pullulanibacillus</taxon>
    </lineage>
</organism>
<dbReference type="GO" id="GO:0030295">
    <property type="term" value="F:protein kinase activator activity"/>
    <property type="evidence" value="ECO:0007669"/>
    <property type="project" value="TreeGrafter"/>
</dbReference>
<dbReference type="SUPFAM" id="SSF47384">
    <property type="entry name" value="Homodimeric domain of signal transducing histidine kinase"/>
    <property type="match status" value="1"/>
</dbReference>
<dbReference type="GO" id="GO:0007234">
    <property type="term" value="P:osmosensory signaling via phosphorelay pathway"/>
    <property type="evidence" value="ECO:0007669"/>
    <property type="project" value="TreeGrafter"/>
</dbReference>
<dbReference type="PRINTS" id="PR00344">
    <property type="entry name" value="BCTRLSENSOR"/>
</dbReference>
<dbReference type="InterPro" id="IPR013767">
    <property type="entry name" value="PAS_fold"/>
</dbReference>
<evidence type="ECO:0000256" key="1">
    <source>
        <dbReference type="ARBA" id="ARBA00000085"/>
    </source>
</evidence>
<dbReference type="InterPro" id="IPR036890">
    <property type="entry name" value="HATPase_C_sf"/>
</dbReference>
<dbReference type="AlphaFoldDB" id="A0A8J3E1C2"/>
<reference evidence="16" key="2">
    <citation type="submission" date="2020-09" db="EMBL/GenBank/DDBJ databases">
        <authorList>
            <person name="Sun Q."/>
            <person name="Zhou Y."/>
        </authorList>
    </citation>
    <scope>NUCLEOTIDE SEQUENCE</scope>
    <source>
        <strain evidence="16">CGMCC 1.15371</strain>
    </source>
</reference>
<dbReference type="GO" id="GO:0000155">
    <property type="term" value="F:phosphorelay sensor kinase activity"/>
    <property type="evidence" value="ECO:0007669"/>
    <property type="project" value="InterPro"/>
</dbReference>
<keyword evidence="11" id="KW-0902">Two-component regulatory system</keyword>
<dbReference type="SMART" id="SM00388">
    <property type="entry name" value="HisKA"/>
    <property type="match status" value="1"/>
</dbReference>
<dbReference type="CDD" id="cd00082">
    <property type="entry name" value="HisKA"/>
    <property type="match status" value="1"/>
</dbReference>
<keyword evidence="5" id="KW-0808">Transferase</keyword>
<dbReference type="Gene3D" id="3.30.565.10">
    <property type="entry name" value="Histidine kinase-like ATPase, C-terminal domain"/>
    <property type="match status" value="1"/>
</dbReference>
<dbReference type="Pfam" id="PF16927">
    <property type="entry name" value="HisKA_7TM"/>
    <property type="match status" value="1"/>
</dbReference>
<feature type="transmembrane region" description="Helical" evidence="14">
    <location>
        <begin position="145"/>
        <end position="167"/>
    </location>
</feature>
<keyword evidence="6 14" id="KW-0812">Transmembrane</keyword>
<evidence type="ECO:0000259" key="15">
    <source>
        <dbReference type="PROSITE" id="PS50109"/>
    </source>
</evidence>
<feature type="transmembrane region" description="Helical" evidence="14">
    <location>
        <begin position="33"/>
        <end position="53"/>
    </location>
</feature>
<evidence type="ECO:0000256" key="7">
    <source>
        <dbReference type="ARBA" id="ARBA00022741"/>
    </source>
</evidence>
<name>A0A8J3E1C2_9BACL</name>
<evidence type="ECO:0000313" key="16">
    <source>
        <dbReference type="EMBL" id="GGE53639.1"/>
    </source>
</evidence>
<dbReference type="EMBL" id="BMIR01000024">
    <property type="protein sequence ID" value="GGE53639.1"/>
    <property type="molecule type" value="Genomic_DNA"/>
</dbReference>
<dbReference type="RefSeq" id="WP_188697776.1">
    <property type="nucleotide sequence ID" value="NZ_BMIR01000024.1"/>
</dbReference>
<dbReference type="EC" id="2.7.13.3" evidence="3"/>
<evidence type="ECO:0000256" key="13">
    <source>
        <dbReference type="SAM" id="Coils"/>
    </source>
</evidence>
<evidence type="ECO:0000256" key="12">
    <source>
        <dbReference type="ARBA" id="ARBA00023136"/>
    </source>
</evidence>
<keyword evidence="8 16" id="KW-0418">Kinase</keyword>
<accession>A0A8J3E1C2</accession>
<evidence type="ECO:0000256" key="4">
    <source>
        <dbReference type="ARBA" id="ARBA00022553"/>
    </source>
</evidence>
<dbReference type="InterPro" id="IPR050351">
    <property type="entry name" value="BphY/WalK/GraS-like"/>
</dbReference>
<dbReference type="SMART" id="SM00387">
    <property type="entry name" value="HATPase_c"/>
    <property type="match status" value="1"/>
</dbReference>
<keyword evidence="4" id="KW-0597">Phosphoprotein</keyword>
<dbReference type="CDD" id="cd00130">
    <property type="entry name" value="PAS"/>
    <property type="match status" value="1"/>
</dbReference>
<evidence type="ECO:0000313" key="17">
    <source>
        <dbReference type="Proteomes" id="UP000628775"/>
    </source>
</evidence>
<evidence type="ECO:0000256" key="11">
    <source>
        <dbReference type="ARBA" id="ARBA00023012"/>
    </source>
</evidence>
<dbReference type="Gene3D" id="3.30.450.20">
    <property type="entry name" value="PAS domain"/>
    <property type="match status" value="1"/>
</dbReference>